<dbReference type="Proteomes" id="UP000019243">
    <property type="component" value="Unassembled WGS sequence"/>
</dbReference>
<proteinExistence type="predicted"/>
<dbReference type="AlphaFoldDB" id="W7CYX5"/>
<name>W7CYX5_9LIST</name>
<keyword evidence="2" id="KW-1185">Reference proteome</keyword>
<evidence type="ECO:0000313" key="2">
    <source>
        <dbReference type="Proteomes" id="UP000019243"/>
    </source>
</evidence>
<dbReference type="STRING" id="1265861.BCAMP_01050"/>
<dbReference type="EMBL" id="AODH01000004">
    <property type="protein sequence ID" value="EUJ41955.1"/>
    <property type="molecule type" value="Genomic_DNA"/>
</dbReference>
<comment type="caution">
    <text evidence="1">The sequence shown here is derived from an EMBL/GenBank/DDBJ whole genome shotgun (WGS) entry which is preliminary data.</text>
</comment>
<protein>
    <submittedName>
        <fullName evidence="1">Uncharacterized protein</fullName>
    </submittedName>
</protein>
<reference evidence="1 2" key="1">
    <citation type="submission" date="2012-12" db="EMBL/GenBank/DDBJ databases">
        <title>Novel taxa of Listeriaceae from agricultural environments in the United States.</title>
        <authorList>
            <person name="den Bakker H.C."/>
            <person name="Allred A."/>
            <person name="Warchocki S."/>
            <person name="Wright E.M."/>
            <person name="Burrell A."/>
            <person name="Nightingale K.K."/>
            <person name="Kephart D."/>
            <person name="Wiedmann M."/>
        </authorList>
    </citation>
    <scope>NUCLEOTIDE SEQUENCE [LARGE SCALE GENOMIC DNA]</scope>
    <source>
        <strain evidence="1 2">FSL F6-1037</strain>
    </source>
</reference>
<dbReference type="RefSeq" id="WP_035312958.1">
    <property type="nucleotide sequence ID" value="NZ_AODH01000004.1"/>
</dbReference>
<evidence type="ECO:0000313" key="1">
    <source>
        <dbReference type="EMBL" id="EUJ41955.1"/>
    </source>
</evidence>
<gene>
    <name evidence="1" type="ORF">BCAMP_01050</name>
</gene>
<organism evidence="1 2">
    <name type="scientific">Brochothrix campestris FSL F6-1037</name>
    <dbReference type="NCBI Taxonomy" id="1265861"/>
    <lineage>
        <taxon>Bacteria</taxon>
        <taxon>Bacillati</taxon>
        <taxon>Bacillota</taxon>
        <taxon>Bacilli</taxon>
        <taxon>Bacillales</taxon>
        <taxon>Listeriaceae</taxon>
        <taxon>Brochothrix</taxon>
    </lineage>
</organism>
<sequence>MRNDLIKNVRNRVESLLGEKVTYLTIRAYHTEYDRYLIETVNGVYTLQGKRLRKTKIAGTMSDS</sequence>
<accession>W7CYX5</accession>